<dbReference type="GO" id="GO:0005737">
    <property type="term" value="C:cytoplasm"/>
    <property type="evidence" value="ECO:0007669"/>
    <property type="project" value="TreeGrafter"/>
</dbReference>
<dbReference type="GO" id="GO:0009432">
    <property type="term" value="P:SOS response"/>
    <property type="evidence" value="ECO:0007669"/>
    <property type="project" value="TreeGrafter"/>
</dbReference>
<evidence type="ECO:0000313" key="3">
    <source>
        <dbReference type="EMBL" id="SHE86869.1"/>
    </source>
</evidence>
<dbReference type="OrthoDB" id="5495824at2"/>
<dbReference type="InterPro" id="IPR013815">
    <property type="entry name" value="ATP_grasp_subdomain_1"/>
</dbReference>
<dbReference type="Gene3D" id="3.30.470.20">
    <property type="entry name" value="ATP-grasp fold, B domain"/>
    <property type="match status" value="1"/>
</dbReference>
<dbReference type="GO" id="GO:0018169">
    <property type="term" value="F:ribosomal S6-glutamic acid ligase activity"/>
    <property type="evidence" value="ECO:0007669"/>
    <property type="project" value="TreeGrafter"/>
</dbReference>
<reference evidence="4" key="1">
    <citation type="submission" date="2016-11" db="EMBL/GenBank/DDBJ databases">
        <authorList>
            <person name="Varghese N."/>
            <person name="Submissions S."/>
        </authorList>
    </citation>
    <scope>NUCLEOTIDE SEQUENCE [LARGE SCALE GENOMIC DNA]</scope>
    <source>
        <strain evidence="4">DSM 9756</strain>
    </source>
</reference>
<sequence>MNFARDSFFVSLNPYISLDHNLSLFAPLDDPEVRGLLRAACGVVLPGYVSPWRYAAVTRLARRWFPRLEGTRSLTGKARQILTFRRLGVRHPDTWIFRNREHAWSALRTWGSPWGYPAVLKGDSGGGGSAVFPVRDQAELRMKLDRLPTHEPVLLQRLIDHGGRDLRVVVYGTMAVSYFRVGGGGFYNNVSKGAAIDHEVAPEEQERGVRACLELSHRLGIDLAAFDLMFPDAGPPVFVEINFNFGRKGLGGAPGHREYLRRAVDMWCREARSGEQGSRIKD</sequence>
<evidence type="ECO:0000256" key="1">
    <source>
        <dbReference type="PROSITE-ProRule" id="PRU00409"/>
    </source>
</evidence>
<keyword evidence="1" id="KW-0547">Nucleotide-binding</keyword>
<dbReference type="Proteomes" id="UP000184076">
    <property type="component" value="Unassembled WGS sequence"/>
</dbReference>
<dbReference type="InterPro" id="IPR013651">
    <property type="entry name" value="ATP-grasp_RimK-type"/>
</dbReference>
<name>A0A1M4X051_9BACT</name>
<accession>A0A1M4X051</accession>
<dbReference type="EMBL" id="FQVB01000008">
    <property type="protein sequence ID" value="SHE86869.1"/>
    <property type="molecule type" value="Genomic_DNA"/>
</dbReference>
<feature type="domain" description="ATP-grasp" evidence="2">
    <location>
        <begin position="81"/>
        <end position="275"/>
    </location>
</feature>
<dbReference type="STRING" id="1121391.SAMN02745206_00945"/>
<evidence type="ECO:0000313" key="4">
    <source>
        <dbReference type="Proteomes" id="UP000184076"/>
    </source>
</evidence>
<keyword evidence="3" id="KW-0436">Ligase</keyword>
<dbReference type="PROSITE" id="PS50975">
    <property type="entry name" value="ATP_GRASP"/>
    <property type="match status" value="1"/>
</dbReference>
<dbReference type="SUPFAM" id="SSF56059">
    <property type="entry name" value="Glutathione synthetase ATP-binding domain-like"/>
    <property type="match status" value="1"/>
</dbReference>
<protein>
    <submittedName>
        <fullName evidence="3">Ribosomal protein S6--L-glutamate ligase</fullName>
    </submittedName>
</protein>
<dbReference type="GO" id="GO:0046872">
    <property type="term" value="F:metal ion binding"/>
    <property type="evidence" value="ECO:0007669"/>
    <property type="project" value="InterPro"/>
</dbReference>
<dbReference type="PANTHER" id="PTHR21621">
    <property type="entry name" value="RIBOSOMAL PROTEIN S6 MODIFICATION PROTEIN"/>
    <property type="match status" value="1"/>
</dbReference>
<keyword evidence="1" id="KW-0067">ATP-binding</keyword>
<gene>
    <name evidence="3" type="ORF">SAMN02745206_00945</name>
</gene>
<dbReference type="PANTHER" id="PTHR21621:SF0">
    <property type="entry name" value="BETA-CITRYLGLUTAMATE SYNTHASE B-RELATED"/>
    <property type="match status" value="1"/>
</dbReference>
<dbReference type="GO" id="GO:0005840">
    <property type="term" value="C:ribosome"/>
    <property type="evidence" value="ECO:0007669"/>
    <property type="project" value="UniProtKB-KW"/>
</dbReference>
<keyword evidence="3" id="KW-0689">Ribosomal protein</keyword>
<dbReference type="Pfam" id="PF08443">
    <property type="entry name" value="RimK"/>
    <property type="match status" value="1"/>
</dbReference>
<dbReference type="RefSeq" id="WP_073037468.1">
    <property type="nucleotide sequence ID" value="NZ_FQVB01000008.1"/>
</dbReference>
<evidence type="ECO:0000259" key="2">
    <source>
        <dbReference type="PROSITE" id="PS50975"/>
    </source>
</evidence>
<dbReference type="Gene3D" id="3.30.1490.20">
    <property type="entry name" value="ATP-grasp fold, A domain"/>
    <property type="match status" value="1"/>
</dbReference>
<dbReference type="AlphaFoldDB" id="A0A1M4X051"/>
<keyword evidence="3" id="KW-0687">Ribonucleoprotein</keyword>
<keyword evidence="4" id="KW-1185">Reference proteome</keyword>
<dbReference type="InterPro" id="IPR011761">
    <property type="entry name" value="ATP-grasp"/>
</dbReference>
<organism evidence="3 4">
    <name type="scientific">Desulfacinum infernum DSM 9756</name>
    <dbReference type="NCBI Taxonomy" id="1121391"/>
    <lineage>
        <taxon>Bacteria</taxon>
        <taxon>Pseudomonadati</taxon>
        <taxon>Thermodesulfobacteriota</taxon>
        <taxon>Syntrophobacteria</taxon>
        <taxon>Syntrophobacterales</taxon>
        <taxon>Syntrophobacteraceae</taxon>
        <taxon>Desulfacinum</taxon>
    </lineage>
</organism>
<proteinExistence type="predicted"/>
<dbReference type="GO" id="GO:0005524">
    <property type="term" value="F:ATP binding"/>
    <property type="evidence" value="ECO:0007669"/>
    <property type="project" value="UniProtKB-UniRule"/>
</dbReference>